<evidence type="ECO:0008006" key="4">
    <source>
        <dbReference type="Google" id="ProtNLM"/>
    </source>
</evidence>
<dbReference type="GO" id="GO:0016491">
    <property type="term" value="F:oxidoreductase activity"/>
    <property type="evidence" value="ECO:0007669"/>
    <property type="project" value="InterPro"/>
</dbReference>
<keyword evidence="3" id="KW-1185">Reference proteome</keyword>
<proteinExistence type="predicted"/>
<sequence>MSTFAEPSLGFSSSSPPSPLLHPRGTPVRSSTPGDRQAVVAGLSYLAPTAQRPVSYAYDPPAGEPRENCAYVSHAMPITDARSLAGGASIHREGFELWDAPSAVKDFFDEEAVRSTYYAEAAELALVATGAQRAYVFDHLVRRREPRRAALTFGRRGEDGVAAANGRIHNDYTEASGRSRLARVLTDPALAAQVRRYSIVNVWRSIKGPVLDTPLAVCDARTVLAADLVSSDVRYPRRTGEIYVALHSPLHRWSYFSAMDRHEALVFKQFDAQMSGVARYTLHAAFDHPQAPADAPPRESIELRCLVVYE</sequence>
<dbReference type="RefSeq" id="WP_253190006.1">
    <property type="nucleotide sequence ID" value="NZ_FSRU01000001.1"/>
</dbReference>
<accession>A0A1N6GTU1</accession>
<dbReference type="PANTHER" id="PTHR34598:SF3">
    <property type="entry name" value="OXIDOREDUCTASE AN1597"/>
    <property type="match status" value="1"/>
</dbReference>
<dbReference type="AlphaFoldDB" id="A0A1N6GTU1"/>
<evidence type="ECO:0000256" key="1">
    <source>
        <dbReference type="SAM" id="MobiDB-lite"/>
    </source>
</evidence>
<dbReference type="Proteomes" id="UP000185151">
    <property type="component" value="Unassembled WGS sequence"/>
</dbReference>
<protein>
    <recommendedName>
        <fullName evidence="4">Methyltransferase</fullName>
    </recommendedName>
</protein>
<feature type="region of interest" description="Disordered" evidence="1">
    <location>
        <begin position="1"/>
        <end position="34"/>
    </location>
</feature>
<evidence type="ECO:0000313" key="2">
    <source>
        <dbReference type="EMBL" id="SIO10939.1"/>
    </source>
</evidence>
<dbReference type="InterPro" id="IPR044053">
    <property type="entry name" value="AsaB-like"/>
</dbReference>
<dbReference type="EMBL" id="FSRU01000001">
    <property type="protein sequence ID" value="SIO10939.1"/>
    <property type="molecule type" value="Genomic_DNA"/>
</dbReference>
<dbReference type="NCBIfam" id="NF041278">
    <property type="entry name" value="CmcJ_NvfI_EfuI"/>
    <property type="match status" value="1"/>
</dbReference>
<dbReference type="PANTHER" id="PTHR34598">
    <property type="entry name" value="BLL6449 PROTEIN"/>
    <property type="match status" value="1"/>
</dbReference>
<reference evidence="2 3" key="1">
    <citation type="submission" date="2016-11" db="EMBL/GenBank/DDBJ databases">
        <authorList>
            <person name="Jaros S."/>
            <person name="Januszkiewicz K."/>
            <person name="Wedrychowicz H."/>
        </authorList>
    </citation>
    <scope>NUCLEOTIDE SEQUENCE [LARGE SCALE GENOMIC DNA]</scope>
    <source>
        <strain evidence="2 3">GAS95</strain>
    </source>
</reference>
<name>A0A1N6GTU1_9BURK</name>
<organism evidence="2 3">
    <name type="scientific">Paraburkholderia phenazinium</name>
    <dbReference type="NCBI Taxonomy" id="60549"/>
    <lineage>
        <taxon>Bacteria</taxon>
        <taxon>Pseudomonadati</taxon>
        <taxon>Pseudomonadota</taxon>
        <taxon>Betaproteobacteria</taxon>
        <taxon>Burkholderiales</taxon>
        <taxon>Burkholderiaceae</taxon>
        <taxon>Paraburkholderia</taxon>
    </lineage>
</organism>
<evidence type="ECO:0000313" key="3">
    <source>
        <dbReference type="Proteomes" id="UP000185151"/>
    </source>
</evidence>
<gene>
    <name evidence="2" type="ORF">SAMN05444165_0962</name>
</gene>